<sequence>MHERIQDARTYVRQYGRPDLFITFTCNPKWPEITEAILPGQKANQRHDITARVFRLKMGKVMALLTKQDIFGPVRCFMYSIKWQKRDLPHAHILLLLTEKIHPSRIYYFISAEIPAPDKDHHLRDIVTSHMVHGPCGSLNINSPCMNEVIRNGTRIKECSKNFPKEFLKDTQTGHDGYPLYRRRKSGDGGYTAEKTLGSGSCRGTFTVDNPTTHCSPGLSIHTSMSNSATV</sequence>
<dbReference type="Pfam" id="PF14214">
    <property type="entry name" value="Helitron_like_N"/>
    <property type="match status" value="1"/>
</dbReference>
<organism evidence="2 3">
    <name type="scientific">Petrolisthes cinctipes</name>
    <name type="common">Flat porcelain crab</name>
    <dbReference type="NCBI Taxonomy" id="88211"/>
    <lineage>
        <taxon>Eukaryota</taxon>
        <taxon>Metazoa</taxon>
        <taxon>Ecdysozoa</taxon>
        <taxon>Arthropoda</taxon>
        <taxon>Crustacea</taxon>
        <taxon>Multicrustacea</taxon>
        <taxon>Malacostraca</taxon>
        <taxon>Eumalacostraca</taxon>
        <taxon>Eucarida</taxon>
        <taxon>Decapoda</taxon>
        <taxon>Pleocyemata</taxon>
        <taxon>Anomura</taxon>
        <taxon>Galatheoidea</taxon>
        <taxon>Porcellanidae</taxon>
        <taxon>Petrolisthes</taxon>
    </lineage>
</organism>
<evidence type="ECO:0000313" key="3">
    <source>
        <dbReference type="Proteomes" id="UP001286313"/>
    </source>
</evidence>
<protein>
    <recommendedName>
        <fullName evidence="1">Helitron helicase-like domain-containing protein</fullName>
    </recommendedName>
</protein>
<dbReference type="PANTHER" id="PTHR10492">
    <property type="match status" value="1"/>
</dbReference>
<keyword evidence="3" id="KW-1185">Reference proteome</keyword>
<dbReference type="Proteomes" id="UP001286313">
    <property type="component" value="Unassembled WGS sequence"/>
</dbReference>
<dbReference type="InterPro" id="IPR025476">
    <property type="entry name" value="Helitron_helicase-like"/>
</dbReference>
<dbReference type="EMBL" id="JAWQEG010000102">
    <property type="protein sequence ID" value="KAK3894640.1"/>
    <property type="molecule type" value="Genomic_DNA"/>
</dbReference>
<proteinExistence type="predicted"/>
<name>A0AAE1L5W4_PETCI</name>
<gene>
    <name evidence="2" type="ORF">Pcinc_001618</name>
</gene>
<evidence type="ECO:0000313" key="2">
    <source>
        <dbReference type="EMBL" id="KAK3894640.1"/>
    </source>
</evidence>
<dbReference type="PANTHER" id="PTHR10492:SF57">
    <property type="entry name" value="ATP-DEPENDENT DNA HELICASE"/>
    <property type="match status" value="1"/>
</dbReference>
<feature type="domain" description="Helitron helicase-like" evidence="1">
    <location>
        <begin position="1"/>
        <end position="95"/>
    </location>
</feature>
<dbReference type="AlphaFoldDB" id="A0AAE1L5W4"/>
<evidence type="ECO:0000259" key="1">
    <source>
        <dbReference type="Pfam" id="PF14214"/>
    </source>
</evidence>
<reference evidence="2" key="1">
    <citation type="submission" date="2023-10" db="EMBL/GenBank/DDBJ databases">
        <title>Genome assemblies of two species of porcelain crab, Petrolisthes cinctipes and Petrolisthes manimaculis (Anomura: Porcellanidae).</title>
        <authorList>
            <person name="Angst P."/>
        </authorList>
    </citation>
    <scope>NUCLEOTIDE SEQUENCE</scope>
    <source>
        <strain evidence="2">PB745_01</strain>
        <tissue evidence="2">Gill</tissue>
    </source>
</reference>
<comment type="caution">
    <text evidence="2">The sequence shown here is derived from an EMBL/GenBank/DDBJ whole genome shotgun (WGS) entry which is preliminary data.</text>
</comment>
<accession>A0AAE1L5W4</accession>